<protein>
    <recommendedName>
        <fullName evidence="3">Protein-glutamine gamma-glutamyltransferase-like C-terminal domain-containing protein</fullName>
    </recommendedName>
</protein>
<dbReference type="InterPro" id="IPR025403">
    <property type="entry name" value="TgpA-like_C"/>
</dbReference>
<keyword evidence="2" id="KW-0812">Transmembrane</keyword>
<organism evidence="4 5">
    <name type="scientific">Microbacterium sediminicola</name>
    <dbReference type="NCBI Taxonomy" id="415210"/>
    <lineage>
        <taxon>Bacteria</taxon>
        <taxon>Bacillati</taxon>
        <taxon>Actinomycetota</taxon>
        <taxon>Actinomycetes</taxon>
        <taxon>Micrococcales</taxon>
        <taxon>Microbacteriaceae</taxon>
        <taxon>Microbacterium</taxon>
    </lineage>
</organism>
<accession>A0ABP4TKI8</accession>
<comment type="caution">
    <text evidence="4">The sequence shown here is derived from an EMBL/GenBank/DDBJ whole genome shotgun (WGS) entry which is preliminary data.</text>
</comment>
<feature type="domain" description="Protein-glutamine gamma-glutamyltransferase-like C-terminal" evidence="3">
    <location>
        <begin position="163"/>
        <end position="232"/>
    </location>
</feature>
<keyword evidence="2" id="KW-1133">Transmembrane helix</keyword>
<evidence type="ECO:0000259" key="3">
    <source>
        <dbReference type="Pfam" id="PF13559"/>
    </source>
</evidence>
<feature type="transmembrane region" description="Helical" evidence="2">
    <location>
        <begin position="92"/>
        <end position="115"/>
    </location>
</feature>
<gene>
    <name evidence="4" type="ORF">GCM10009808_02900</name>
</gene>
<evidence type="ECO:0000256" key="1">
    <source>
        <dbReference type="SAM" id="MobiDB-lite"/>
    </source>
</evidence>
<feature type="region of interest" description="Disordered" evidence="1">
    <location>
        <begin position="1"/>
        <end position="30"/>
    </location>
</feature>
<evidence type="ECO:0000313" key="4">
    <source>
        <dbReference type="EMBL" id="GAA1689451.1"/>
    </source>
</evidence>
<name>A0ABP4TKI8_9MICO</name>
<dbReference type="Pfam" id="PF13559">
    <property type="entry name" value="DUF4129"/>
    <property type="match status" value="1"/>
</dbReference>
<sequence>MDTADDTGNRSAAPAGGNAPVEPRERDSTLGHTTVRQLLPLIPDGDQARAWLESELSAPAYAVTEPTWFDRTAQAVRDTIIGLFSATAPPEWIVVLAAVAGLAAIGVIIAVIVFWRVPHRRRRRPARTAVLFGRVDHRPASSLRAAAEAAASRGDWRQAITLRFRAAARGVDERGLLALHPGTTTGQFASDTAPMLRTPEAVARAAAAFDSVRYAQSPGTAAAYAIVRRADEALQGVADPSPATADAVAGVP</sequence>
<keyword evidence="2" id="KW-0472">Membrane</keyword>
<reference evidence="5" key="1">
    <citation type="journal article" date="2019" name="Int. J. Syst. Evol. Microbiol.">
        <title>The Global Catalogue of Microorganisms (GCM) 10K type strain sequencing project: providing services to taxonomists for standard genome sequencing and annotation.</title>
        <authorList>
            <consortium name="The Broad Institute Genomics Platform"/>
            <consortium name="The Broad Institute Genome Sequencing Center for Infectious Disease"/>
            <person name="Wu L."/>
            <person name="Ma J."/>
        </authorList>
    </citation>
    <scope>NUCLEOTIDE SEQUENCE [LARGE SCALE GENOMIC DNA]</scope>
    <source>
        <strain evidence="5">JCM 15577</strain>
    </source>
</reference>
<dbReference type="EMBL" id="BAAAPL010000001">
    <property type="protein sequence ID" value="GAA1689451.1"/>
    <property type="molecule type" value="Genomic_DNA"/>
</dbReference>
<evidence type="ECO:0000256" key="2">
    <source>
        <dbReference type="SAM" id="Phobius"/>
    </source>
</evidence>
<proteinExistence type="predicted"/>
<dbReference type="Proteomes" id="UP001501690">
    <property type="component" value="Unassembled WGS sequence"/>
</dbReference>
<evidence type="ECO:0000313" key="5">
    <source>
        <dbReference type="Proteomes" id="UP001501690"/>
    </source>
</evidence>
<keyword evidence="5" id="KW-1185">Reference proteome</keyword>